<feature type="domain" description="DUF6818" evidence="3">
    <location>
        <begin position="113"/>
        <end position="195"/>
    </location>
</feature>
<proteinExistence type="predicted"/>
<dbReference type="Pfam" id="PF20681">
    <property type="entry name" value="DUF6818"/>
    <property type="match status" value="1"/>
</dbReference>
<feature type="compositionally biased region" description="Polar residues" evidence="2">
    <location>
        <begin position="490"/>
        <end position="499"/>
    </location>
</feature>
<dbReference type="InterPro" id="IPR049203">
    <property type="entry name" value="DUF6818"/>
</dbReference>
<reference evidence="4 5" key="1">
    <citation type="submission" date="2017-12" db="EMBL/GenBank/DDBJ databases">
        <title>Gene loss provides genomic basis for host adaptation in cereal stripe rust fungi.</title>
        <authorList>
            <person name="Xia C."/>
        </authorList>
    </citation>
    <scope>NUCLEOTIDE SEQUENCE [LARGE SCALE GENOMIC DNA]</scope>
    <source>
        <strain evidence="4 5">93TX-2</strain>
    </source>
</reference>
<sequence>MAPRRPAQASQSTTNQSQSQPRTANSQSTQHNDQALETRQAQSNTNQSQSQPRPTDETQSDRAPSGNDTQDQRSNPSREGHSSQKQAGRAPGSQGYTDNDCRAVVAAIKEVIPLGSNEWDRVVDMYNNNYARPNHCALRDEKSIRGKFRHLFQARKPTGDPSIKDFVREAKELWKLMQERAATYKNCDEEDEYESDDPRLVSSILLLDSDIDFNSQVHIFNPGMVMVPDQGRESGITPLRSDGAAESGWSATPTRRRDSTFNNNDTNLPDLSDLGTMDSSRQSSRGGANSILQSSVSSTQSSNASTRPTLTQDRGTSRNQLVHRTESSRAGERGNPMSKSNRRTRTSNSDGLREVLQQHFDPDHRRERDLEEGMTAFYANRLQEANTTIIRLTDENRHLRDGINQTITRLTEENHRLQNGINSQILQLQDDKRRLQDEKTNLLIELQGLRSQLQLNQLRAEWQFGPANFYSNPPNGIFNGGRMGGPGYMPSSQTGTNSFAPEGRGAPMNSMSGAPGNPMAGPSPSGAE</sequence>
<gene>
    <name evidence="4" type="ORF">PSHT_11894</name>
</gene>
<evidence type="ECO:0000313" key="5">
    <source>
        <dbReference type="Proteomes" id="UP000238274"/>
    </source>
</evidence>
<keyword evidence="5" id="KW-1185">Reference proteome</keyword>
<evidence type="ECO:0000256" key="2">
    <source>
        <dbReference type="SAM" id="MobiDB-lite"/>
    </source>
</evidence>
<feature type="compositionally biased region" description="Low complexity" evidence="2">
    <location>
        <begin position="38"/>
        <end position="53"/>
    </location>
</feature>
<feature type="region of interest" description="Disordered" evidence="2">
    <location>
        <begin position="230"/>
        <end position="352"/>
    </location>
</feature>
<evidence type="ECO:0000259" key="3">
    <source>
        <dbReference type="Pfam" id="PF20681"/>
    </source>
</evidence>
<feature type="region of interest" description="Disordered" evidence="2">
    <location>
        <begin position="481"/>
        <end position="528"/>
    </location>
</feature>
<dbReference type="VEuPathDB" id="FungiDB:PSHT_11894"/>
<protein>
    <recommendedName>
        <fullName evidence="3">DUF6818 domain-containing protein</fullName>
    </recommendedName>
</protein>
<dbReference type="AlphaFoldDB" id="A0A2S4V0G7"/>
<evidence type="ECO:0000256" key="1">
    <source>
        <dbReference type="SAM" id="Coils"/>
    </source>
</evidence>
<accession>A0A2S4V0G7</accession>
<feature type="compositionally biased region" description="Polar residues" evidence="2">
    <location>
        <begin position="307"/>
        <end position="322"/>
    </location>
</feature>
<feature type="compositionally biased region" description="Polar residues" evidence="2">
    <location>
        <begin position="260"/>
        <end position="269"/>
    </location>
</feature>
<name>A0A2S4V0G7_9BASI</name>
<dbReference type="VEuPathDB" id="FungiDB:PSTT_05757"/>
<feature type="compositionally biased region" description="Polar residues" evidence="2">
    <location>
        <begin position="21"/>
        <end position="37"/>
    </location>
</feature>
<feature type="compositionally biased region" description="Low complexity" evidence="2">
    <location>
        <begin position="7"/>
        <end position="20"/>
    </location>
</feature>
<feature type="region of interest" description="Disordered" evidence="2">
    <location>
        <begin position="1"/>
        <end position="98"/>
    </location>
</feature>
<keyword evidence="1" id="KW-0175">Coiled coil</keyword>
<feature type="coiled-coil region" evidence="1">
    <location>
        <begin position="418"/>
        <end position="452"/>
    </location>
</feature>
<feature type="compositionally biased region" description="Polar residues" evidence="2">
    <location>
        <begin position="277"/>
        <end position="287"/>
    </location>
</feature>
<evidence type="ECO:0000313" key="4">
    <source>
        <dbReference type="EMBL" id="POW02945.1"/>
    </source>
</evidence>
<dbReference type="Proteomes" id="UP000238274">
    <property type="component" value="Unassembled WGS sequence"/>
</dbReference>
<feature type="compositionally biased region" description="Polar residues" evidence="2">
    <location>
        <begin position="66"/>
        <end position="75"/>
    </location>
</feature>
<organism evidence="4 5">
    <name type="scientific">Puccinia striiformis</name>
    <dbReference type="NCBI Taxonomy" id="27350"/>
    <lineage>
        <taxon>Eukaryota</taxon>
        <taxon>Fungi</taxon>
        <taxon>Dikarya</taxon>
        <taxon>Basidiomycota</taxon>
        <taxon>Pucciniomycotina</taxon>
        <taxon>Pucciniomycetes</taxon>
        <taxon>Pucciniales</taxon>
        <taxon>Pucciniaceae</taxon>
        <taxon>Puccinia</taxon>
    </lineage>
</organism>
<dbReference type="PANTHER" id="PTHR34409:SF1">
    <property type="entry name" value="MYB-LIKE DOMAIN-CONTAINING PROTEIN"/>
    <property type="match status" value="1"/>
</dbReference>
<reference evidence="5" key="3">
    <citation type="journal article" date="2018" name="Mol. Plant Microbe Interact.">
        <title>Genome sequence resources for the wheat stripe rust pathogen (Puccinia striiformis f. sp. tritici) and the barley stripe rust pathogen (Puccinia striiformis f. sp. hordei).</title>
        <authorList>
            <person name="Xia C."/>
            <person name="Wang M."/>
            <person name="Yin C."/>
            <person name="Cornejo O.E."/>
            <person name="Hulbert S.H."/>
            <person name="Chen X."/>
        </authorList>
    </citation>
    <scope>NUCLEOTIDE SEQUENCE [LARGE SCALE GENOMIC DNA]</scope>
    <source>
        <strain evidence="5">93TX-2</strain>
    </source>
</reference>
<feature type="compositionally biased region" description="Basic and acidic residues" evidence="2">
    <location>
        <begin position="323"/>
        <end position="332"/>
    </location>
</feature>
<feature type="compositionally biased region" description="Low complexity" evidence="2">
    <location>
        <begin position="289"/>
        <end position="306"/>
    </location>
</feature>
<reference evidence="5" key="2">
    <citation type="journal article" date="2018" name="BMC Genomics">
        <title>Genomic insights into host adaptation between the wheat stripe rust pathogen (Puccinia striiformis f. sp. tritici) and the barley stripe rust pathogen (Puccinia striiformis f. sp. hordei).</title>
        <authorList>
            <person name="Xia C."/>
            <person name="Wang M."/>
            <person name="Yin C."/>
            <person name="Cornejo O.E."/>
            <person name="Hulbert S.H."/>
            <person name="Chen X."/>
        </authorList>
    </citation>
    <scope>NUCLEOTIDE SEQUENCE [LARGE SCALE GENOMIC DNA]</scope>
    <source>
        <strain evidence="5">93TX-2</strain>
    </source>
</reference>
<dbReference type="EMBL" id="PKSM01000206">
    <property type="protein sequence ID" value="POW02945.1"/>
    <property type="molecule type" value="Genomic_DNA"/>
</dbReference>
<dbReference type="OrthoDB" id="2758145at2759"/>
<dbReference type="PANTHER" id="PTHR34409">
    <property type="entry name" value="SET DOMAIN-CONTAINING PROTEIN"/>
    <property type="match status" value="1"/>
</dbReference>
<comment type="caution">
    <text evidence="4">The sequence shown here is derived from an EMBL/GenBank/DDBJ whole genome shotgun (WGS) entry which is preliminary data.</text>
</comment>